<organism evidence="1 2">
    <name type="scientific">Halarchaeum nitratireducens</name>
    <dbReference type="NCBI Taxonomy" id="489913"/>
    <lineage>
        <taxon>Archaea</taxon>
        <taxon>Methanobacteriati</taxon>
        <taxon>Methanobacteriota</taxon>
        <taxon>Stenosarchaea group</taxon>
        <taxon>Halobacteria</taxon>
        <taxon>Halobacteriales</taxon>
        <taxon>Halobacteriaceae</taxon>
    </lineage>
</organism>
<dbReference type="Proteomes" id="UP000608850">
    <property type="component" value="Unassembled WGS sequence"/>
</dbReference>
<dbReference type="OrthoDB" id="343158at2157"/>
<dbReference type="RefSeq" id="WP_188878294.1">
    <property type="nucleotide sequence ID" value="NZ_BMOQ01000004.1"/>
</dbReference>
<dbReference type="Gene3D" id="2.160.20.10">
    <property type="entry name" value="Single-stranded right-handed beta-helix, Pectin lyase-like"/>
    <property type="match status" value="1"/>
</dbReference>
<proteinExistence type="predicted"/>
<sequence length="438" mass="45277">MTENHGYNTPAAGTTDWHVPLNENFEAFDADVEVRDTDANRTNYAPKSGAKFLATDTGRVYLGDGSAWSSLGSLSGDAAGGGGVTEALVKGNLVVLGRQLAAPETIDPASTDTPVQDGLDRLASNGGGTVRLPPTTVSEGGMISVPSNAAIFGFGPDVSKVAITPAGVDGVVFDEAGGVDHAQLDGFALNGPGPGVDSGVAIHHVNGDTQNLRIGRLVLWGWTNSVYRVDQGVGPFQCRHEEITVYDCDAGAEDGLFEFRSWYGPANWFGTIAAYPTADASGQNTTVFFTRGGTQTIDYLTMGGSAGTALHQTWDAQLRVESVHWEPTELRSTPDAIVRLLGHGVAQIGNVKHITGATRHVYELGYDAYNANAPAAKVLGPYFGLGGSLGAAVVNLAAAADAARPSFYWGMAADVDVTHGDGATGGLRALGEAGAAVG</sequence>
<accession>A0A830GCC3</accession>
<dbReference type="EMBL" id="BMOQ01000004">
    <property type="protein sequence ID" value="GGN16645.1"/>
    <property type="molecule type" value="Genomic_DNA"/>
</dbReference>
<keyword evidence="2" id="KW-1185">Reference proteome</keyword>
<dbReference type="AlphaFoldDB" id="A0A830GCC3"/>
<dbReference type="InterPro" id="IPR012334">
    <property type="entry name" value="Pectin_lyas_fold"/>
</dbReference>
<comment type="caution">
    <text evidence="1">The sequence shown here is derived from an EMBL/GenBank/DDBJ whole genome shotgun (WGS) entry which is preliminary data.</text>
</comment>
<protein>
    <submittedName>
        <fullName evidence="1">Uncharacterized protein</fullName>
    </submittedName>
</protein>
<reference evidence="1 2" key="1">
    <citation type="journal article" date="2019" name="Int. J. Syst. Evol. Microbiol.">
        <title>The Global Catalogue of Microorganisms (GCM) 10K type strain sequencing project: providing services to taxonomists for standard genome sequencing and annotation.</title>
        <authorList>
            <consortium name="The Broad Institute Genomics Platform"/>
            <consortium name="The Broad Institute Genome Sequencing Center for Infectious Disease"/>
            <person name="Wu L."/>
            <person name="Ma J."/>
        </authorList>
    </citation>
    <scope>NUCLEOTIDE SEQUENCE [LARGE SCALE GENOMIC DNA]</scope>
    <source>
        <strain evidence="1 2">JCM 16331</strain>
    </source>
</reference>
<gene>
    <name evidence="1" type="ORF">GCM10009021_16650</name>
</gene>
<evidence type="ECO:0000313" key="2">
    <source>
        <dbReference type="Proteomes" id="UP000608850"/>
    </source>
</evidence>
<name>A0A830GCC3_9EURY</name>
<evidence type="ECO:0000313" key="1">
    <source>
        <dbReference type="EMBL" id="GGN16645.1"/>
    </source>
</evidence>